<keyword evidence="3" id="KW-1185">Reference proteome</keyword>
<proteinExistence type="predicted"/>
<dbReference type="OrthoDB" id="414826at2759"/>
<evidence type="ECO:0000313" key="2">
    <source>
        <dbReference type="EMBL" id="KHJ98386.1"/>
    </source>
</evidence>
<evidence type="ECO:0000259" key="1">
    <source>
        <dbReference type="SMART" id="SM00198"/>
    </source>
</evidence>
<dbReference type="SMART" id="SM00198">
    <property type="entry name" value="SCP"/>
    <property type="match status" value="1"/>
</dbReference>
<protein>
    <submittedName>
        <fullName evidence="2">SCP-like protein</fullName>
    </submittedName>
</protein>
<dbReference type="InterPro" id="IPR014044">
    <property type="entry name" value="CAP_dom"/>
</dbReference>
<gene>
    <name evidence="2" type="ORF">OESDEN_01636</name>
</gene>
<dbReference type="Pfam" id="PF00188">
    <property type="entry name" value="CAP"/>
    <property type="match status" value="1"/>
</dbReference>
<dbReference type="CDD" id="cd05380">
    <property type="entry name" value="CAP_euk"/>
    <property type="match status" value="1"/>
</dbReference>
<dbReference type="SUPFAM" id="SSF55797">
    <property type="entry name" value="PR-1-like"/>
    <property type="match status" value="1"/>
</dbReference>
<name>A0A0B1TQI8_OESDE</name>
<feature type="domain" description="SCP" evidence="1">
    <location>
        <begin position="139"/>
        <end position="268"/>
    </location>
</feature>
<dbReference type="AlphaFoldDB" id="A0A0B1TQI8"/>
<reference evidence="2 3" key="1">
    <citation type="submission" date="2014-03" db="EMBL/GenBank/DDBJ databases">
        <title>Draft genome of the hookworm Oesophagostomum dentatum.</title>
        <authorList>
            <person name="Mitreva M."/>
        </authorList>
    </citation>
    <scope>NUCLEOTIDE SEQUENCE [LARGE SCALE GENOMIC DNA]</scope>
    <source>
        <strain evidence="2 3">OD-Hann</strain>
    </source>
</reference>
<evidence type="ECO:0000313" key="3">
    <source>
        <dbReference type="Proteomes" id="UP000053660"/>
    </source>
</evidence>
<dbReference type="Gene3D" id="3.40.33.10">
    <property type="entry name" value="CAP"/>
    <property type="match status" value="3"/>
</dbReference>
<sequence>MTGINTICSSVLNEKKNDEIRIAILVKHNTLRSSLALGVVENGQSGKYLRKASKMHELIASDLTTEVGCSVVKCSTQINVVCHYTTTLDNGMKLYTIGPTCKKCSGGTESCVDGLCPVSYTGIDSMCYGALSEFFMSDAMRIAVLAKHNTLRSSLALGVVANGQSGNYLRKASMMYELTYTCSLERSAIERAGQCEDISNSEPPEGVSENYQVFTKNINRDLSTAAKQAIQLWWSEITKLESGLDQVQNIYYTHLGINSFAKVGGFIFYN</sequence>
<dbReference type="EMBL" id="KN549319">
    <property type="protein sequence ID" value="KHJ98386.1"/>
    <property type="molecule type" value="Genomic_DNA"/>
</dbReference>
<accession>A0A0B1TQI8</accession>
<dbReference type="Proteomes" id="UP000053660">
    <property type="component" value="Unassembled WGS sequence"/>
</dbReference>
<organism evidence="2 3">
    <name type="scientific">Oesophagostomum dentatum</name>
    <name type="common">Nodular worm</name>
    <dbReference type="NCBI Taxonomy" id="61180"/>
    <lineage>
        <taxon>Eukaryota</taxon>
        <taxon>Metazoa</taxon>
        <taxon>Ecdysozoa</taxon>
        <taxon>Nematoda</taxon>
        <taxon>Chromadorea</taxon>
        <taxon>Rhabditida</taxon>
        <taxon>Rhabditina</taxon>
        <taxon>Rhabditomorpha</taxon>
        <taxon>Strongyloidea</taxon>
        <taxon>Strongylidae</taxon>
        <taxon>Oesophagostomum</taxon>
    </lineage>
</organism>
<dbReference type="InterPro" id="IPR035940">
    <property type="entry name" value="CAP_sf"/>
</dbReference>